<evidence type="ECO:0000256" key="5">
    <source>
        <dbReference type="ARBA" id="ARBA00023004"/>
    </source>
</evidence>
<dbReference type="GO" id="GO:0046872">
    <property type="term" value="F:metal ion binding"/>
    <property type="evidence" value="ECO:0007669"/>
    <property type="project" value="InterPro"/>
</dbReference>
<dbReference type="InterPro" id="IPR029039">
    <property type="entry name" value="Flavoprotein-like_sf"/>
</dbReference>
<dbReference type="InterPro" id="IPR051285">
    <property type="entry name" value="NADH_oxidoreductase_modular"/>
</dbReference>
<dbReference type="Pfam" id="PF00258">
    <property type="entry name" value="Flavodoxin_1"/>
    <property type="match status" value="1"/>
</dbReference>
<dbReference type="EMBL" id="ACEC01000136">
    <property type="protein sequence ID" value="EEG28554.1"/>
    <property type="molecule type" value="Genomic_DNA"/>
</dbReference>
<keyword evidence="4" id="KW-0249">Electron transport</keyword>
<dbReference type="GO" id="GO:0009055">
    <property type="term" value="F:electron transfer activity"/>
    <property type="evidence" value="ECO:0007669"/>
    <property type="project" value="InterPro"/>
</dbReference>
<dbReference type="Pfam" id="PF19583">
    <property type="entry name" value="ODP"/>
    <property type="match status" value="1"/>
</dbReference>
<evidence type="ECO:0000313" key="8">
    <source>
        <dbReference type="Proteomes" id="UP000003340"/>
    </source>
</evidence>
<dbReference type="STRING" id="537013.CLOSTMETH_03942"/>
<keyword evidence="3" id="KW-0813">Transport</keyword>
<dbReference type="GO" id="GO:0010181">
    <property type="term" value="F:FMN binding"/>
    <property type="evidence" value="ECO:0007669"/>
    <property type="project" value="InterPro"/>
</dbReference>
<dbReference type="Gene3D" id="3.60.15.10">
    <property type="entry name" value="Ribonuclease Z/Hydroxyacylglutathione hydrolase-like"/>
    <property type="match status" value="1"/>
</dbReference>
<dbReference type="SMART" id="SM00849">
    <property type="entry name" value="Lactamase_B"/>
    <property type="match status" value="1"/>
</dbReference>
<dbReference type="SUPFAM" id="SSF52218">
    <property type="entry name" value="Flavoproteins"/>
    <property type="match status" value="1"/>
</dbReference>
<evidence type="ECO:0000259" key="6">
    <source>
        <dbReference type="PROSITE" id="PS50902"/>
    </source>
</evidence>
<gene>
    <name evidence="7" type="ORF">CLOSTMETH_03942</name>
</gene>
<dbReference type="PROSITE" id="PS00201">
    <property type="entry name" value="FLAVODOXIN"/>
    <property type="match status" value="1"/>
</dbReference>
<evidence type="ECO:0000256" key="2">
    <source>
        <dbReference type="ARBA" id="ARBA00007121"/>
    </source>
</evidence>
<dbReference type="InterPro" id="IPR036866">
    <property type="entry name" value="RibonucZ/Hydroxyglut_hydro"/>
</dbReference>
<dbReference type="GO" id="GO:0016651">
    <property type="term" value="F:oxidoreductase activity, acting on NAD(P)H"/>
    <property type="evidence" value="ECO:0007669"/>
    <property type="project" value="UniProtKB-ARBA"/>
</dbReference>
<dbReference type="HOGENOM" id="CLU_017490_2_1_9"/>
<evidence type="ECO:0000256" key="3">
    <source>
        <dbReference type="ARBA" id="ARBA00022448"/>
    </source>
</evidence>
<evidence type="ECO:0000313" key="7">
    <source>
        <dbReference type="EMBL" id="EEG28554.1"/>
    </source>
</evidence>
<dbReference type="PANTHER" id="PTHR32145:SF11">
    <property type="entry name" value="DIFLAVIN FLAVOPROTEIN A 2-RELATED"/>
    <property type="match status" value="1"/>
</dbReference>
<reference evidence="7 8" key="1">
    <citation type="submission" date="2009-01" db="EMBL/GenBank/DDBJ databases">
        <authorList>
            <person name="Fulton L."/>
            <person name="Clifton S."/>
            <person name="Fulton B."/>
            <person name="Xu J."/>
            <person name="Minx P."/>
            <person name="Pepin K.H."/>
            <person name="Johnson M."/>
            <person name="Bhonagiri V."/>
            <person name="Nash W.E."/>
            <person name="Mardis E.R."/>
            <person name="Wilson R.K."/>
        </authorList>
    </citation>
    <scope>NUCLEOTIDE SEQUENCE [LARGE SCALE GENOMIC DNA]</scope>
    <source>
        <strain evidence="7 8">DSM 5476</strain>
    </source>
</reference>
<comment type="caution">
    <text evidence="7">The sequence shown here is derived from an EMBL/GenBank/DDBJ whole genome shotgun (WGS) entry which is preliminary data.</text>
</comment>
<feature type="domain" description="Flavodoxin-like" evidence="6">
    <location>
        <begin position="256"/>
        <end position="396"/>
    </location>
</feature>
<evidence type="ECO:0000256" key="4">
    <source>
        <dbReference type="ARBA" id="ARBA00022982"/>
    </source>
</evidence>
<dbReference type="AlphaFoldDB" id="C0EJ89"/>
<dbReference type="PROSITE" id="PS50902">
    <property type="entry name" value="FLAVODOXIN_LIKE"/>
    <property type="match status" value="1"/>
</dbReference>
<dbReference type="PIRSF" id="PIRSF005243">
    <property type="entry name" value="ROO"/>
    <property type="match status" value="1"/>
</dbReference>
<dbReference type="InterPro" id="IPR001226">
    <property type="entry name" value="Flavodoxin_CS"/>
</dbReference>
<comment type="cofactor">
    <cofactor evidence="1">
        <name>Fe cation</name>
        <dbReference type="ChEBI" id="CHEBI:24875"/>
    </cofactor>
</comment>
<organism evidence="7 8">
    <name type="scientific">[Clostridium] methylpentosum DSM 5476</name>
    <dbReference type="NCBI Taxonomy" id="537013"/>
    <lineage>
        <taxon>Bacteria</taxon>
        <taxon>Bacillati</taxon>
        <taxon>Bacillota</taxon>
        <taxon>Clostridia</taxon>
        <taxon>Eubacteriales</taxon>
        <taxon>Oscillospiraceae</taxon>
        <taxon>Oscillospiraceae incertae sedis</taxon>
    </lineage>
</organism>
<proteinExistence type="inferred from homology"/>
<dbReference type="InterPro" id="IPR001279">
    <property type="entry name" value="Metallo-B-lactamas"/>
</dbReference>
<dbReference type="Gene3D" id="3.40.50.360">
    <property type="match status" value="1"/>
</dbReference>
<comment type="similarity">
    <text evidence="2">In the N-terminal section; belongs to the zinc metallo-hydrolase group 3 family.</text>
</comment>
<dbReference type="SUPFAM" id="SSF56281">
    <property type="entry name" value="Metallo-hydrolase/oxidoreductase"/>
    <property type="match status" value="1"/>
</dbReference>
<dbReference type="InterPro" id="IPR016440">
    <property type="entry name" value="Rubredoxin-O_OxRdtase"/>
</dbReference>
<dbReference type="eggNOG" id="COG0426">
    <property type="taxonomic scope" value="Bacteria"/>
</dbReference>
<keyword evidence="5" id="KW-0408">Iron</keyword>
<dbReference type="CDD" id="cd07709">
    <property type="entry name" value="flavodiiron_proteins_MBL-fold"/>
    <property type="match status" value="1"/>
</dbReference>
<evidence type="ECO:0000256" key="1">
    <source>
        <dbReference type="ARBA" id="ARBA00001962"/>
    </source>
</evidence>
<dbReference type="InterPro" id="IPR045761">
    <property type="entry name" value="ODP_dom"/>
</dbReference>
<dbReference type="PANTHER" id="PTHR32145">
    <property type="entry name" value="DIFLAVIN FLAVOPROTEIN A 2-RELATED"/>
    <property type="match status" value="1"/>
</dbReference>
<name>C0EJ89_9FIRM</name>
<dbReference type="Proteomes" id="UP000003340">
    <property type="component" value="Unassembled WGS sequence"/>
</dbReference>
<keyword evidence="8" id="KW-1185">Reference proteome</keyword>
<protein>
    <submittedName>
        <fullName evidence="7">Metallo-beta-lactamase domain protein</fullName>
    </submittedName>
</protein>
<sequence length="400" mass="44926">MAKKITDGIYYVGVLNPNMRVFDIVMRTEFGTSYNAYLVKGTEKTALVETCHLTFFENYIENIKEVVDIDKIDYLVMNHNEPDHSGAIAKLLELNPNITIVVSQAGSIYLKNITNSKDLKIQVAKDGDKLDLGGKTFQFLNAPFLHWPDSMFTWVPEDKTLFSCDFLGAHYCEPQMLDSKITYLDNYLESLKGYYDAIFSPFNPYVVKGLDKIKDLDIEFACTSHGPILTKGCQLENAIARYREWSAPVVHEHKQIPVYYCSAYGNTKHIAEAIQEGILSVLPDANVELFNIIDHDMGALAAKLNQSDAFLIGSPTINRDAVPPVWMLLSHLDAVNIAKRPVALFGSFGWSGEAVPNITKRLESLKLNVYEKPFRVTFVPTAEDLENAKQFGAEFAKTLS</sequence>
<dbReference type="InterPro" id="IPR008254">
    <property type="entry name" value="Flavodoxin/NO_synth"/>
</dbReference>
<accession>C0EJ89</accession>
<reference evidence="7 8" key="2">
    <citation type="submission" date="2009-02" db="EMBL/GenBank/DDBJ databases">
        <title>Draft genome sequence of Clostridium methylpentosum (DSM 5476).</title>
        <authorList>
            <person name="Sudarsanam P."/>
            <person name="Ley R."/>
            <person name="Guruge J."/>
            <person name="Turnbaugh P.J."/>
            <person name="Mahowald M."/>
            <person name="Liep D."/>
            <person name="Gordon J."/>
        </authorList>
    </citation>
    <scope>NUCLEOTIDE SEQUENCE [LARGE SCALE GENOMIC DNA]</scope>
    <source>
        <strain evidence="7 8">DSM 5476</strain>
    </source>
</reference>